<keyword evidence="2" id="KW-1185">Reference proteome</keyword>
<proteinExistence type="predicted"/>
<name>T1JRL4_TETUR</name>
<dbReference type="Proteomes" id="UP000015104">
    <property type="component" value="Unassembled WGS sequence"/>
</dbReference>
<organism evidence="1 2">
    <name type="scientific">Tetranychus urticae</name>
    <name type="common">Two-spotted spider mite</name>
    <dbReference type="NCBI Taxonomy" id="32264"/>
    <lineage>
        <taxon>Eukaryota</taxon>
        <taxon>Metazoa</taxon>
        <taxon>Ecdysozoa</taxon>
        <taxon>Arthropoda</taxon>
        <taxon>Chelicerata</taxon>
        <taxon>Arachnida</taxon>
        <taxon>Acari</taxon>
        <taxon>Acariformes</taxon>
        <taxon>Trombidiformes</taxon>
        <taxon>Prostigmata</taxon>
        <taxon>Eleutherengona</taxon>
        <taxon>Raphignathae</taxon>
        <taxon>Tetranychoidea</taxon>
        <taxon>Tetranychidae</taxon>
        <taxon>Tetranychus</taxon>
    </lineage>
</organism>
<dbReference type="EMBL" id="CAEY01000449">
    <property type="status" value="NOT_ANNOTATED_CDS"/>
    <property type="molecule type" value="Genomic_DNA"/>
</dbReference>
<protein>
    <submittedName>
        <fullName evidence="1">Uncharacterized protein</fullName>
    </submittedName>
</protein>
<evidence type="ECO:0000313" key="2">
    <source>
        <dbReference type="Proteomes" id="UP000015104"/>
    </source>
</evidence>
<evidence type="ECO:0000313" key="1">
    <source>
        <dbReference type="EnsemblMetazoa" id="tetur01g07300.1"/>
    </source>
</evidence>
<dbReference type="HOGENOM" id="CLU_3421507_0_0_1"/>
<dbReference type="EnsemblMetazoa" id="tetur01g07300.1">
    <property type="protein sequence ID" value="tetur01g07300.1"/>
    <property type="gene ID" value="tetur01g07300"/>
</dbReference>
<sequence length="24" mass="2755">MCSPETFNLPLSFVKKRMSNALKL</sequence>
<reference evidence="1" key="2">
    <citation type="submission" date="2015-06" db="UniProtKB">
        <authorList>
            <consortium name="EnsemblMetazoa"/>
        </authorList>
    </citation>
    <scope>IDENTIFICATION</scope>
</reference>
<accession>T1JRL4</accession>
<reference evidence="2" key="1">
    <citation type="submission" date="2011-08" db="EMBL/GenBank/DDBJ databases">
        <authorList>
            <person name="Rombauts S."/>
        </authorList>
    </citation>
    <scope>NUCLEOTIDE SEQUENCE</scope>
    <source>
        <strain evidence="2">London</strain>
    </source>
</reference>
<dbReference type="AlphaFoldDB" id="T1JRL4"/>